<name>W4RT94_9BACI</name>
<proteinExistence type="predicted"/>
<evidence type="ECO:0000313" key="1">
    <source>
        <dbReference type="EMBL" id="GAE47327.1"/>
    </source>
</evidence>
<accession>W4RT94</accession>
<organism evidence="1 2">
    <name type="scientific">Mesobacillus boroniphilus JCM 21738</name>
    <dbReference type="NCBI Taxonomy" id="1294265"/>
    <lineage>
        <taxon>Bacteria</taxon>
        <taxon>Bacillati</taxon>
        <taxon>Bacillota</taxon>
        <taxon>Bacilli</taxon>
        <taxon>Bacillales</taxon>
        <taxon>Bacillaceae</taxon>
        <taxon>Mesobacillus</taxon>
    </lineage>
</organism>
<reference evidence="1 2" key="1">
    <citation type="submission" date="2013-12" db="EMBL/GenBank/DDBJ databases">
        <title>NBRP : Genome information of microbial organism related human and environment.</title>
        <authorList>
            <person name="Hattori M."/>
            <person name="Oshima K."/>
            <person name="Inaba H."/>
            <person name="Suda W."/>
            <person name="Sakamoto M."/>
            <person name="Iino T."/>
            <person name="Kitahara M."/>
            <person name="Oshida Y."/>
            <person name="Iida T."/>
            <person name="Kudo T."/>
            <person name="Itoh T."/>
            <person name="Ahmed I."/>
            <person name="Ohkuma M."/>
        </authorList>
    </citation>
    <scope>NUCLEOTIDE SEQUENCE [LARGE SCALE GENOMIC DNA]</scope>
    <source>
        <strain evidence="1 2">JCM 21738</strain>
    </source>
</reference>
<gene>
    <name evidence="1" type="ORF">JCM21738_4296</name>
</gene>
<keyword evidence="2" id="KW-1185">Reference proteome</keyword>
<dbReference type="Proteomes" id="UP000018949">
    <property type="component" value="Unassembled WGS sequence"/>
</dbReference>
<comment type="caution">
    <text evidence="1">The sequence shown here is derived from an EMBL/GenBank/DDBJ whole genome shotgun (WGS) entry which is preliminary data.</text>
</comment>
<dbReference type="EMBL" id="BAUW01000072">
    <property type="protein sequence ID" value="GAE47327.1"/>
    <property type="molecule type" value="Genomic_DNA"/>
</dbReference>
<protein>
    <submittedName>
        <fullName evidence="1">Uncharacterized protein</fullName>
    </submittedName>
</protein>
<dbReference type="AlphaFoldDB" id="W4RT94"/>
<evidence type="ECO:0000313" key="2">
    <source>
        <dbReference type="Proteomes" id="UP000018949"/>
    </source>
</evidence>
<sequence length="84" mass="9897">MVYKLEDIITPTHKGFKVRKVRVKALSDEKEFFDDAFPNGLFIEPRGPHQPRTKLRPMLKYCKELGKTPSELTEEEIKKFTIYP</sequence>